<dbReference type="Gramene" id="KGN48731">
    <property type="protein sequence ID" value="KGN48731"/>
    <property type="gene ID" value="Csa_6G499750"/>
</dbReference>
<keyword evidence="5" id="KW-1185">Reference proteome</keyword>
<reference evidence="4 5" key="3">
    <citation type="journal article" date="2010" name="BMC Genomics">
        <title>Transcriptome sequencing and comparative analysis of cucumber flowers with different sex types.</title>
        <authorList>
            <person name="Guo S."/>
            <person name="Zheng Y."/>
            <person name="Joung J.G."/>
            <person name="Liu S."/>
            <person name="Zhang Z."/>
            <person name="Crasta O.R."/>
            <person name="Sobral B.W."/>
            <person name="Xu Y."/>
            <person name="Huang S."/>
            <person name="Fei Z."/>
        </authorList>
    </citation>
    <scope>NUCLEOTIDE SEQUENCE [LARGE SCALE GENOMIC DNA]</scope>
    <source>
        <strain evidence="5">cv. 9930</strain>
    </source>
</reference>
<dbReference type="PANTHER" id="PTHR11502">
    <property type="entry name" value="40S RIBOSOMAL PROTEIN S6"/>
    <property type="match status" value="1"/>
</dbReference>
<name>A0A0A0KLV0_CUCSA</name>
<evidence type="ECO:0000256" key="1">
    <source>
        <dbReference type="ARBA" id="ARBA00009312"/>
    </source>
</evidence>
<evidence type="ECO:0008006" key="6">
    <source>
        <dbReference type="Google" id="ProtNLM"/>
    </source>
</evidence>
<dbReference type="STRING" id="3659.A0A0A0KLV0"/>
<evidence type="ECO:0000256" key="2">
    <source>
        <dbReference type="ARBA" id="ARBA00022980"/>
    </source>
</evidence>
<dbReference type="InterPro" id="IPR001377">
    <property type="entry name" value="Ribosomal_eS6"/>
</dbReference>
<dbReference type="GO" id="GO:1990904">
    <property type="term" value="C:ribonucleoprotein complex"/>
    <property type="evidence" value="ECO:0007669"/>
    <property type="project" value="UniProtKB-KW"/>
</dbReference>
<gene>
    <name evidence="4" type="ORF">Csa_6G499750</name>
</gene>
<organism evidence="4 5">
    <name type="scientific">Cucumis sativus</name>
    <name type="common">Cucumber</name>
    <dbReference type="NCBI Taxonomy" id="3659"/>
    <lineage>
        <taxon>Eukaryota</taxon>
        <taxon>Viridiplantae</taxon>
        <taxon>Streptophyta</taxon>
        <taxon>Embryophyta</taxon>
        <taxon>Tracheophyta</taxon>
        <taxon>Spermatophyta</taxon>
        <taxon>Magnoliopsida</taxon>
        <taxon>eudicotyledons</taxon>
        <taxon>Gunneridae</taxon>
        <taxon>Pentapetalae</taxon>
        <taxon>rosids</taxon>
        <taxon>fabids</taxon>
        <taxon>Cucurbitales</taxon>
        <taxon>Cucurbitaceae</taxon>
        <taxon>Benincaseae</taxon>
        <taxon>Cucumis</taxon>
    </lineage>
</organism>
<dbReference type="GO" id="GO:0005840">
    <property type="term" value="C:ribosome"/>
    <property type="evidence" value="ECO:0007669"/>
    <property type="project" value="UniProtKB-KW"/>
</dbReference>
<evidence type="ECO:0000313" key="5">
    <source>
        <dbReference type="Proteomes" id="UP000029981"/>
    </source>
</evidence>
<sequence length="74" mass="8594">MWFGLVSNPDLRESRQWLKPTHSSNIFNIATPTTGCQKKLQIDDDAKLRPFWDKRISQEVNGDALGEEFKKVIF</sequence>
<evidence type="ECO:0000313" key="4">
    <source>
        <dbReference type="EMBL" id="KGN48731.1"/>
    </source>
</evidence>
<keyword evidence="2" id="KW-0689">Ribosomal protein</keyword>
<dbReference type="GO" id="GO:0006412">
    <property type="term" value="P:translation"/>
    <property type="evidence" value="ECO:0007669"/>
    <property type="project" value="InterPro"/>
</dbReference>
<reference evidence="4 5" key="4">
    <citation type="journal article" date="2011" name="BMC Genomics">
        <title>RNA-Seq improves annotation of protein-coding genes in the cucumber genome.</title>
        <authorList>
            <person name="Li Z."/>
            <person name="Zhang Z."/>
            <person name="Yan P."/>
            <person name="Huang S."/>
            <person name="Fei Z."/>
            <person name="Lin K."/>
        </authorList>
    </citation>
    <scope>NUCLEOTIDE SEQUENCE [LARGE SCALE GENOMIC DNA]</scope>
    <source>
        <strain evidence="5">cv. 9930</strain>
    </source>
</reference>
<keyword evidence="3" id="KW-0687">Ribonucleoprotein</keyword>
<accession>A0A0A0KLV0</accession>
<dbReference type="Proteomes" id="UP000029981">
    <property type="component" value="Chromosome 6"/>
</dbReference>
<evidence type="ECO:0000256" key="3">
    <source>
        <dbReference type="ARBA" id="ARBA00023274"/>
    </source>
</evidence>
<reference evidence="4 5" key="1">
    <citation type="journal article" date="2009" name="Nat. Genet.">
        <title>The genome of the cucumber, Cucumis sativus L.</title>
        <authorList>
            <person name="Huang S."/>
            <person name="Li R."/>
            <person name="Zhang Z."/>
            <person name="Li L."/>
            <person name="Gu X."/>
            <person name="Fan W."/>
            <person name="Lucas W.J."/>
            <person name="Wang X."/>
            <person name="Xie B."/>
            <person name="Ni P."/>
            <person name="Ren Y."/>
            <person name="Zhu H."/>
            <person name="Li J."/>
            <person name="Lin K."/>
            <person name="Jin W."/>
            <person name="Fei Z."/>
            <person name="Li G."/>
            <person name="Staub J."/>
            <person name="Kilian A."/>
            <person name="van der Vossen E.A."/>
            <person name="Wu Y."/>
            <person name="Guo J."/>
            <person name="He J."/>
            <person name="Jia Z."/>
            <person name="Ren Y."/>
            <person name="Tian G."/>
            <person name="Lu Y."/>
            <person name="Ruan J."/>
            <person name="Qian W."/>
            <person name="Wang M."/>
            <person name="Huang Q."/>
            <person name="Li B."/>
            <person name="Xuan Z."/>
            <person name="Cao J."/>
            <person name="Asan"/>
            <person name="Wu Z."/>
            <person name="Zhang J."/>
            <person name="Cai Q."/>
            <person name="Bai Y."/>
            <person name="Zhao B."/>
            <person name="Han Y."/>
            <person name="Li Y."/>
            <person name="Li X."/>
            <person name="Wang S."/>
            <person name="Shi Q."/>
            <person name="Liu S."/>
            <person name="Cho W.K."/>
            <person name="Kim J.Y."/>
            <person name="Xu Y."/>
            <person name="Heller-Uszynska K."/>
            <person name="Miao H."/>
            <person name="Cheng Z."/>
            <person name="Zhang S."/>
            <person name="Wu J."/>
            <person name="Yang Y."/>
            <person name="Kang H."/>
            <person name="Li M."/>
            <person name="Liang H."/>
            <person name="Ren X."/>
            <person name="Shi Z."/>
            <person name="Wen M."/>
            <person name="Jian M."/>
            <person name="Yang H."/>
            <person name="Zhang G."/>
            <person name="Yang Z."/>
            <person name="Chen R."/>
            <person name="Liu S."/>
            <person name="Li J."/>
            <person name="Ma L."/>
            <person name="Liu H."/>
            <person name="Zhou Y."/>
            <person name="Zhao J."/>
            <person name="Fang X."/>
            <person name="Li G."/>
            <person name="Fang L."/>
            <person name="Li Y."/>
            <person name="Liu D."/>
            <person name="Zheng H."/>
            <person name="Zhang Y."/>
            <person name="Qin N."/>
            <person name="Li Z."/>
            <person name="Yang G."/>
            <person name="Yang S."/>
            <person name="Bolund L."/>
            <person name="Kristiansen K."/>
            <person name="Zheng H."/>
            <person name="Li S."/>
            <person name="Zhang X."/>
            <person name="Yang H."/>
            <person name="Wang J."/>
            <person name="Sun R."/>
            <person name="Zhang B."/>
            <person name="Jiang S."/>
            <person name="Wang J."/>
            <person name="Du Y."/>
            <person name="Li S."/>
        </authorList>
    </citation>
    <scope>NUCLEOTIDE SEQUENCE [LARGE SCALE GENOMIC DNA]</scope>
    <source>
        <strain evidence="5">cv. 9930</strain>
    </source>
</reference>
<dbReference type="Pfam" id="PF01092">
    <property type="entry name" value="Ribosomal_S6e"/>
    <property type="match status" value="1"/>
</dbReference>
<dbReference type="GO" id="GO:0003735">
    <property type="term" value="F:structural constituent of ribosome"/>
    <property type="evidence" value="ECO:0007669"/>
    <property type="project" value="InterPro"/>
</dbReference>
<protein>
    <recommendedName>
        <fullName evidence="6">40S ribosomal protein S6</fullName>
    </recommendedName>
</protein>
<reference evidence="4 5" key="2">
    <citation type="journal article" date="2009" name="PLoS ONE">
        <title>An integrated genetic and cytogenetic map of the cucumber genome.</title>
        <authorList>
            <person name="Ren Y."/>
            <person name="Zhang Z."/>
            <person name="Liu J."/>
            <person name="Staub J.E."/>
            <person name="Han Y."/>
            <person name="Cheng Z."/>
            <person name="Li X."/>
            <person name="Lu J."/>
            <person name="Miao H."/>
            <person name="Kang H."/>
            <person name="Xie B."/>
            <person name="Gu X."/>
            <person name="Wang X."/>
            <person name="Du Y."/>
            <person name="Jin W."/>
            <person name="Huang S."/>
        </authorList>
    </citation>
    <scope>NUCLEOTIDE SEQUENCE [LARGE SCALE GENOMIC DNA]</scope>
    <source>
        <strain evidence="5">cv. 9930</strain>
    </source>
</reference>
<dbReference type="AlphaFoldDB" id="A0A0A0KLV0"/>
<dbReference type="EMBL" id="CM002927">
    <property type="protein sequence ID" value="KGN48731.1"/>
    <property type="molecule type" value="Genomic_DNA"/>
</dbReference>
<proteinExistence type="inferred from homology"/>
<comment type="similarity">
    <text evidence="1">Belongs to the eukaryotic ribosomal protein eS6 family.</text>
</comment>